<dbReference type="STRING" id="7260.A0A0Q9X5M8"/>
<evidence type="ECO:0000313" key="2">
    <source>
        <dbReference type="EMBL" id="KRG00097.1"/>
    </source>
</evidence>
<keyword evidence="1" id="KW-0732">Signal</keyword>
<dbReference type="InParanoid" id="A0A0Q9X5M8"/>
<dbReference type="Proteomes" id="UP000007798">
    <property type="component" value="Unassembled WGS sequence"/>
</dbReference>
<dbReference type="OrthoDB" id="10051804at2759"/>
<reference evidence="2 3" key="1">
    <citation type="journal article" date="2007" name="Nature">
        <title>Evolution of genes and genomes on the Drosophila phylogeny.</title>
        <authorList>
            <consortium name="Drosophila 12 Genomes Consortium"/>
            <person name="Clark A.G."/>
            <person name="Eisen M.B."/>
            <person name="Smith D.R."/>
            <person name="Bergman C.M."/>
            <person name="Oliver B."/>
            <person name="Markow T.A."/>
            <person name="Kaufman T.C."/>
            <person name="Kellis M."/>
            <person name="Gelbart W."/>
            <person name="Iyer V.N."/>
            <person name="Pollard D.A."/>
            <person name="Sackton T.B."/>
            <person name="Larracuente A.M."/>
            <person name="Singh N.D."/>
            <person name="Abad J.P."/>
            <person name="Abt D.N."/>
            <person name="Adryan B."/>
            <person name="Aguade M."/>
            <person name="Akashi H."/>
            <person name="Anderson W.W."/>
            <person name="Aquadro C.F."/>
            <person name="Ardell D.H."/>
            <person name="Arguello R."/>
            <person name="Artieri C.G."/>
            <person name="Barbash D.A."/>
            <person name="Barker D."/>
            <person name="Barsanti P."/>
            <person name="Batterham P."/>
            <person name="Batzoglou S."/>
            <person name="Begun D."/>
            <person name="Bhutkar A."/>
            <person name="Blanco E."/>
            <person name="Bosak S.A."/>
            <person name="Bradley R.K."/>
            <person name="Brand A.D."/>
            <person name="Brent M.R."/>
            <person name="Brooks A.N."/>
            <person name="Brown R.H."/>
            <person name="Butlin R.K."/>
            <person name="Caggese C."/>
            <person name="Calvi B.R."/>
            <person name="Bernardo de Carvalho A."/>
            <person name="Caspi A."/>
            <person name="Castrezana S."/>
            <person name="Celniker S.E."/>
            <person name="Chang J.L."/>
            <person name="Chapple C."/>
            <person name="Chatterji S."/>
            <person name="Chinwalla A."/>
            <person name="Civetta A."/>
            <person name="Clifton S.W."/>
            <person name="Comeron J.M."/>
            <person name="Costello J.C."/>
            <person name="Coyne J.A."/>
            <person name="Daub J."/>
            <person name="David R.G."/>
            <person name="Delcher A.L."/>
            <person name="Delehaunty K."/>
            <person name="Do C.B."/>
            <person name="Ebling H."/>
            <person name="Edwards K."/>
            <person name="Eickbush T."/>
            <person name="Evans J.D."/>
            <person name="Filipski A."/>
            <person name="Findeiss S."/>
            <person name="Freyhult E."/>
            <person name="Fulton L."/>
            <person name="Fulton R."/>
            <person name="Garcia A.C."/>
            <person name="Gardiner A."/>
            <person name="Garfield D.A."/>
            <person name="Garvin B.E."/>
            <person name="Gibson G."/>
            <person name="Gilbert D."/>
            <person name="Gnerre S."/>
            <person name="Godfrey J."/>
            <person name="Good R."/>
            <person name="Gotea V."/>
            <person name="Gravely B."/>
            <person name="Greenberg A.J."/>
            <person name="Griffiths-Jones S."/>
            <person name="Gross S."/>
            <person name="Guigo R."/>
            <person name="Gustafson E.A."/>
            <person name="Haerty W."/>
            <person name="Hahn M.W."/>
            <person name="Halligan D.L."/>
            <person name="Halpern A.L."/>
            <person name="Halter G.M."/>
            <person name="Han M.V."/>
            <person name="Heger A."/>
            <person name="Hillier L."/>
            <person name="Hinrichs A.S."/>
            <person name="Holmes I."/>
            <person name="Hoskins R.A."/>
            <person name="Hubisz M.J."/>
            <person name="Hultmark D."/>
            <person name="Huntley M.A."/>
            <person name="Jaffe D.B."/>
            <person name="Jagadeeshan S."/>
            <person name="Jeck W.R."/>
            <person name="Johnson J."/>
            <person name="Jones C.D."/>
            <person name="Jordan W.C."/>
            <person name="Karpen G.H."/>
            <person name="Kataoka E."/>
            <person name="Keightley P.D."/>
            <person name="Kheradpour P."/>
            <person name="Kirkness E.F."/>
            <person name="Koerich L.B."/>
            <person name="Kristiansen K."/>
            <person name="Kudrna D."/>
            <person name="Kulathinal R.J."/>
            <person name="Kumar S."/>
            <person name="Kwok R."/>
            <person name="Lander E."/>
            <person name="Langley C.H."/>
            <person name="Lapoint R."/>
            <person name="Lazzaro B.P."/>
            <person name="Lee S.J."/>
            <person name="Levesque L."/>
            <person name="Li R."/>
            <person name="Lin C.F."/>
            <person name="Lin M.F."/>
            <person name="Lindblad-Toh K."/>
            <person name="Llopart A."/>
            <person name="Long M."/>
            <person name="Low L."/>
            <person name="Lozovsky E."/>
            <person name="Lu J."/>
            <person name="Luo M."/>
            <person name="Machado C.A."/>
            <person name="Makalowski W."/>
            <person name="Marzo M."/>
            <person name="Matsuda M."/>
            <person name="Matzkin L."/>
            <person name="McAllister B."/>
            <person name="McBride C.S."/>
            <person name="McKernan B."/>
            <person name="McKernan K."/>
            <person name="Mendez-Lago M."/>
            <person name="Minx P."/>
            <person name="Mollenhauer M.U."/>
            <person name="Montooth K."/>
            <person name="Mount S.M."/>
            <person name="Mu X."/>
            <person name="Myers E."/>
            <person name="Negre B."/>
            <person name="Newfeld S."/>
            <person name="Nielsen R."/>
            <person name="Noor M.A."/>
            <person name="O'Grady P."/>
            <person name="Pachter L."/>
            <person name="Papaceit M."/>
            <person name="Parisi M.J."/>
            <person name="Parisi M."/>
            <person name="Parts L."/>
            <person name="Pedersen J.S."/>
            <person name="Pesole G."/>
            <person name="Phillippy A.M."/>
            <person name="Ponting C.P."/>
            <person name="Pop M."/>
            <person name="Porcelli D."/>
            <person name="Powell J.R."/>
            <person name="Prohaska S."/>
            <person name="Pruitt K."/>
            <person name="Puig M."/>
            <person name="Quesneville H."/>
            <person name="Ram K.R."/>
            <person name="Rand D."/>
            <person name="Rasmussen M.D."/>
            <person name="Reed L.K."/>
            <person name="Reenan R."/>
            <person name="Reily A."/>
            <person name="Remington K.A."/>
            <person name="Rieger T.T."/>
            <person name="Ritchie M.G."/>
            <person name="Robin C."/>
            <person name="Rogers Y.H."/>
            <person name="Rohde C."/>
            <person name="Rozas J."/>
            <person name="Rubenfield M.J."/>
            <person name="Ruiz A."/>
            <person name="Russo S."/>
            <person name="Salzberg S.L."/>
            <person name="Sanchez-Gracia A."/>
            <person name="Saranga D.J."/>
            <person name="Sato H."/>
            <person name="Schaeffer S.W."/>
            <person name="Schatz M.C."/>
            <person name="Schlenke T."/>
            <person name="Schwartz R."/>
            <person name="Segarra C."/>
            <person name="Singh R.S."/>
            <person name="Sirot L."/>
            <person name="Sirota M."/>
            <person name="Sisneros N.B."/>
            <person name="Smith C.D."/>
            <person name="Smith T.F."/>
            <person name="Spieth J."/>
            <person name="Stage D.E."/>
            <person name="Stark A."/>
            <person name="Stephan W."/>
            <person name="Strausberg R.L."/>
            <person name="Strempel S."/>
            <person name="Sturgill D."/>
            <person name="Sutton G."/>
            <person name="Sutton G.G."/>
            <person name="Tao W."/>
            <person name="Teichmann S."/>
            <person name="Tobari Y.N."/>
            <person name="Tomimura Y."/>
            <person name="Tsolas J.M."/>
            <person name="Valente V.L."/>
            <person name="Venter E."/>
            <person name="Venter J.C."/>
            <person name="Vicario S."/>
            <person name="Vieira F.G."/>
            <person name="Vilella A.J."/>
            <person name="Villasante A."/>
            <person name="Walenz B."/>
            <person name="Wang J."/>
            <person name="Wasserman M."/>
            <person name="Watts T."/>
            <person name="Wilson D."/>
            <person name="Wilson R.K."/>
            <person name="Wing R.A."/>
            <person name="Wolfner M.F."/>
            <person name="Wong A."/>
            <person name="Wong G.K."/>
            <person name="Wu C.I."/>
            <person name="Wu G."/>
            <person name="Yamamoto D."/>
            <person name="Yang H.P."/>
            <person name="Yang S.P."/>
            <person name="Yorke J.A."/>
            <person name="Yoshida K."/>
            <person name="Zdobnov E."/>
            <person name="Zhang P."/>
            <person name="Zhang Y."/>
            <person name="Zimin A.V."/>
            <person name="Baldwin J."/>
            <person name="Abdouelleil A."/>
            <person name="Abdulkadir J."/>
            <person name="Abebe A."/>
            <person name="Abera B."/>
            <person name="Abreu J."/>
            <person name="Acer S.C."/>
            <person name="Aftuck L."/>
            <person name="Alexander A."/>
            <person name="An P."/>
            <person name="Anderson E."/>
            <person name="Anderson S."/>
            <person name="Arachi H."/>
            <person name="Azer M."/>
            <person name="Bachantsang P."/>
            <person name="Barry A."/>
            <person name="Bayul T."/>
            <person name="Berlin A."/>
            <person name="Bessette D."/>
            <person name="Bloom T."/>
            <person name="Blye J."/>
            <person name="Boguslavskiy L."/>
            <person name="Bonnet C."/>
            <person name="Boukhgalter B."/>
            <person name="Bourzgui I."/>
            <person name="Brown A."/>
            <person name="Cahill P."/>
            <person name="Channer S."/>
            <person name="Cheshatsang Y."/>
            <person name="Chuda L."/>
            <person name="Citroen M."/>
            <person name="Collymore A."/>
            <person name="Cooke P."/>
            <person name="Costello M."/>
            <person name="D'Aco K."/>
            <person name="Daza R."/>
            <person name="De Haan G."/>
            <person name="DeGray S."/>
            <person name="DeMaso C."/>
            <person name="Dhargay N."/>
            <person name="Dooley K."/>
            <person name="Dooley E."/>
            <person name="Doricent M."/>
            <person name="Dorje P."/>
            <person name="Dorjee K."/>
            <person name="Dupes A."/>
            <person name="Elong R."/>
            <person name="Falk J."/>
            <person name="Farina A."/>
            <person name="Faro S."/>
            <person name="Ferguson D."/>
            <person name="Fisher S."/>
            <person name="Foley C.D."/>
            <person name="Franke A."/>
            <person name="Friedrich D."/>
            <person name="Gadbois L."/>
            <person name="Gearin G."/>
            <person name="Gearin C.R."/>
            <person name="Giannoukos G."/>
            <person name="Goode T."/>
            <person name="Graham J."/>
            <person name="Grandbois E."/>
            <person name="Grewal S."/>
            <person name="Gyaltsen K."/>
            <person name="Hafez N."/>
            <person name="Hagos B."/>
            <person name="Hall J."/>
            <person name="Henson C."/>
            <person name="Hollinger A."/>
            <person name="Honan T."/>
            <person name="Huard M.D."/>
            <person name="Hughes L."/>
            <person name="Hurhula B."/>
            <person name="Husby M.E."/>
            <person name="Kamat A."/>
            <person name="Kanga B."/>
            <person name="Kashin S."/>
            <person name="Khazanovich D."/>
            <person name="Kisner P."/>
            <person name="Lance K."/>
            <person name="Lara M."/>
            <person name="Lee W."/>
            <person name="Lennon N."/>
            <person name="Letendre F."/>
            <person name="LeVine R."/>
            <person name="Lipovsky A."/>
            <person name="Liu X."/>
            <person name="Liu J."/>
            <person name="Liu S."/>
            <person name="Lokyitsang T."/>
            <person name="Lokyitsang Y."/>
            <person name="Lubonja R."/>
            <person name="Lui A."/>
            <person name="MacDonald P."/>
            <person name="Magnisalis V."/>
            <person name="Maru K."/>
            <person name="Matthews C."/>
            <person name="McCusker W."/>
            <person name="McDonough S."/>
            <person name="Mehta T."/>
            <person name="Meldrim J."/>
            <person name="Meneus L."/>
            <person name="Mihai O."/>
            <person name="Mihalev A."/>
            <person name="Mihova T."/>
            <person name="Mittelman R."/>
            <person name="Mlenga V."/>
            <person name="Montmayeur A."/>
            <person name="Mulrain L."/>
            <person name="Navidi A."/>
            <person name="Naylor J."/>
            <person name="Negash T."/>
            <person name="Nguyen T."/>
            <person name="Nguyen N."/>
            <person name="Nicol R."/>
            <person name="Norbu C."/>
            <person name="Norbu N."/>
            <person name="Novod N."/>
            <person name="O'Neill B."/>
            <person name="Osman S."/>
            <person name="Markiewicz E."/>
            <person name="Oyono O.L."/>
            <person name="Patti C."/>
            <person name="Phunkhang P."/>
            <person name="Pierre F."/>
            <person name="Priest M."/>
            <person name="Raghuraman S."/>
            <person name="Rege F."/>
            <person name="Reyes R."/>
            <person name="Rise C."/>
            <person name="Rogov P."/>
            <person name="Ross K."/>
            <person name="Ryan E."/>
            <person name="Settipalli S."/>
            <person name="Shea T."/>
            <person name="Sherpa N."/>
            <person name="Shi L."/>
            <person name="Shih D."/>
            <person name="Sparrow T."/>
            <person name="Spaulding J."/>
            <person name="Stalker J."/>
            <person name="Stange-Thomann N."/>
            <person name="Stavropoulos S."/>
            <person name="Stone C."/>
            <person name="Strader C."/>
            <person name="Tesfaye S."/>
            <person name="Thomson T."/>
            <person name="Thoulutsang Y."/>
            <person name="Thoulutsang D."/>
            <person name="Topham K."/>
            <person name="Topping I."/>
            <person name="Tsamla T."/>
            <person name="Vassiliev H."/>
            <person name="Vo A."/>
            <person name="Wangchuk T."/>
            <person name="Wangdi T."/>
            <person name="Weiand M."/>
            <person name="Wilkinson J."/>
            <person name="Wilson A."/>
            <person name="Yadav S."/>
            <person name="Young G."/>
            <person name="Yu Q."/>
            <person name="Zembek L."/>
            <person name="Zhong D."/>
            <person name="Zimmer A."/>
            <person name="Zwirko Z."/>
            <person name="Jaffe D.B."/>
            <person name="Alvarez P."/>
            <person name="Brockman W."/>
            <person name="Butler J."/>
            <person name="Chin C."/>
            <person name="Gnerre S."/>
            <person name="Grabherr M."/>
            <person name="Kleber M."/>
            <person name="Mauceli E."/>
            <person name="MacCallum I."/>
        </authorList>
    </citation>
    <scope>NUCLEOTIDE SEQUENCE [LARGE SCALE GENOMIC DNA]</scope>
    <source>
        <strain evidence="3">Tucson 14030-0811.24</strain>
    </source>
</reference>
<dbReference type="eggNOG" id="ENOG502SAEC">
    <property type="taxonomic scope" value="Eukaryota"/>
</dbReference>
<proteinExistence type="predicted"/>
<feature type="chain" id="PRO_5006387532" evidence="1">
    <location>
        <begin position="24"/>
        <end position="251"/>
    </location>
</feature>
<dbReference type="EMBL" id="CH964272">
    <property type="protein sequence ID" value="KRG00097.1"/>
    <property type="molecule type" value="Genomic_DNA"/>
</dbReference>
<dbReference type="AlphaFoldDB" id="A0A0Q9X5M8"/>
<keyword evidence="3" id="KW-1185">Reference proteome</keyword>
<protein>
    <submittedName>
        <fullName evidence="2">Uncharacterized protein</fullName>
    </submittedName>
</protein>
<organism evidence="2 3">
    <name type="scientific">Drosophila willistoni</name>
    <name type="common">Fruit fly</name>
    <dbReference type="NCBI Taxonomy" id="7260"/>
    <lineage>
        <taxon>Eukaryota</taxon>
        <taxon>Metazoa</taxon>
        <taxon>Ecdysozoa</taxon>
        <taxon>Arthropoda</taxon>
        <taxon>Hexapoda</taxon>
        <taxon>Insecta</taxon>
        <taxon>Pterygota</taxon>
        <taxon>Neoptera</taxon>
        <taxon>Endopterygota</taxon>
        <taxon>Diptera</taxon>
        <taxon>Brachycera</taxon>
        <taxon>Muscomorpha</taxon>
        <taxon>Ephydroidea</taxon>
        <taxon>Drosophilidae</taxon>
        <taxon>Drosophila</taxon>
        <taxon>Sophophora</taxon>
    </lineage>
</organism>
<dbReference type="PANTHER" id="PTHR33964">
    <property type="entry name" value="RE45066P-RELATED"/>
    <property type="match status" value="1"/>
</dbReference>
<name>A0A0Q9X5M8_DROWI</name>
<sequence>MCVRNALLSCLWFTVAFTAIALAGTELTQVPAQLAHVNKCGNTQKMVDECFNDLPAHLMDFLQNTKTVISKKEITAKCNIFNRGMKCFDDYSARCLQNRKLNTFKNNVEGARKFFYKFCGDTDFQKDYLRHKDCFAYIQMDWVSCTAEFEAILTDEINDSTRNTSDKFADFCCARHAYENCIYTSARYKCYKNSAEFARETAKMLSDGKHFRNCDVFENVCAKAASLIVSHWLDTQLGLLLLLFIALRIFP</sequence>
<dbReference type="KEGG" id="dwi:6650837"/>
<dbReference type="PANTHER" id="PTHR33964:SF2">
    <property type="entry name" value="IP09356P"/>
    <property type="match status" value="1"/>
</dbReference>
<gene>
    <name evidence="2" type="primary">Dwil\GK14242</name>
    <name evidence="2" type="ORF">Dwil_GK14242</name>
</gene>
<evidence type="ECO:0000256" key="1">
    <source>
        <dbReference type="SAM" id="SignalP"/>
    </source>
</evidence>
<accession>A0A0Q9X5M8</accession>
<evidence type="ECO:0000313" key="3">
    <source>
        <dbReference type="Proteomes" id="UP000007798"/>
    </source>
</evidence>
<feature type="signal peptide" evidence="1">
    <location>
        <begin position="1"/>
        <end position="23"/>
    </location>
</feature>